<dbReference type="Pfam" id="PF00096">
    <property type="entry name" value="zf-C2H2"/>
    <property type="match status" value="2"/>
</dbReference>
<organism evidence="12 13">
    <name type="scientific">Mucor velutinosus</name>
    <dbReference type="NCBI Taxonomy" id="708070"/>
    <lineage>
        <taxon>Eukaryota</taxon>
        <taxon>Fungi</taxon>
        <taxon>Fungi incertae sedis</taxon>
        <taxon>Mucoromycota</taxon>
        <taxon>Mucoromycotina</taxon>
        <taxon>Mucoromycetes</taxon>
        <taxon>Mucorales</taxon>
        <taxon>Mucorineae</taxon>
        <taxon>Mucoraceae</taxon>
        <taxon>Mucor</taxon>
    </lineage>
</organism>
<dbReference type="SMART" id="SM00355">
    <property type="entry name" value="ZnF_C2H2"/>
    <property type="match status" value="2"/>
</dbReference>
<dbReference type="GO" id="GO:0000981">
    <property type="term" value="F:DNA-binding transcription factor activity, RNA polymerase II-specific"/>
    <property type="evidence" value="ECO:0007669"/>
    <property type="project" value="UniProtKB-ARBA"/>
</dbReference>
<dbReference type="SUPFAM" id="SSF57667">
    <property type="entry name" value="beta-beta-alpha zinc fingers"/>
    <property type="match status" value="1"/>
</dbReference>
<keyword evidence="7" id="KW-0804">Transcription</keyword>
<evidence type="ECO:0000256" key="8">
    <source>
        <dbReference type="ARBA" id="ARBA00023242"/>
    </source>
</evidence>
<dbReference type="GO" id="GO:0005737">
    <property type="term" value="C:cytoplasm"/>
    <property type="evidence" value="ECO:0007669"/>
    <property type="project" value="TreeGrafter"/>
</dbReference>
<keyword evidence="4 9" id="KW-0863">Zinc-finger</keyword>
<feature type="domain" description="C2H2-type" evidence="11">
    <location>
        <begin position="281"/>
        <end position="311"/>
    </location>
</feature>
<evidence type="ECO:0000256" key="4">
    <source>
        <dbReference type="ARBA" id="ARBA00022771"/>
    </source>
</evidence>
<evidence type="ECO:0000256" key="9">
    <source>
        <dbReference type="PROSITE-ProRule" id="PRU00042"/>
    </source>
</evidence>
<feature type="domain" description="C2H2-type" evidence="11">
    <location>
        <begin position="312"/>
        <end position="343"/>
    </location>
</feature>
<dbReference type="InterPro" id="IPR036236">
    <property type="entry name" value="Znf_C2H2_sf"/>
</dbReference>
<feature type="region of interest" description="Disordered" evidence="10">
    <location>
        <begin position="53"/>
        <end position="80"/>
    </location>
</feature>
<dbReference type="InterPro" id="IPR051007">
    <property type="entry name" value="creA/MIG_C2H2-ZnF"/>
</dbReference>
<reference evidence="12 13" key="1">
    <citation type="submission" date="2022-11" db="EMBL/GenBank/DDBJ databases">
        <title>Mucor velutinosus strain NIH1002 WGS.</title>
        <authorList>
            <person name="Subramanian P."/>
            <person name="Mullikin J.C."/>
            <person name="Segre J.A."/>
            <person name="Zelazny A.M."/>
        </authorList>
    </citation>
    <scope>NUCLEOTIDE SEQUENCE [LARGE SCALE GENOMIC DNA]</scope>
    <source>
        <strain evidence="12 13">NIH1002</strain>
    </source>
</reference>
<sequence length="385" mass="42207">MYSATYQPTFDLSSAASHLTTPSDIEFDRCLTTYQRHDSIDYSRRPSYFTGLLGNPQSEASYSDHEQQTPSPFNSYEDYQHQQYPHPLDNASKRRLSTLIELPHLSAAANGTGAVYHHHPPAVDHLGYSNVVNPWLTAAAAAAAAATSAPSTTANSSANTSPSRLSSPMIYANPAVDMYSPQSYFNHQHQPSFDQQQAQHQQQAFHPLCGPMQDSLMANGIFRERASSSSSLSSSSDSALSISPPPSRRTSKANVKSPLKATRSRGRRVSNSPSVAGQKVFTCKHDDCGKVFKRSEHLKRHVRSIHTLEKPFECPYQSCSKRFSRSDNLNQHIRIHRHTGKDKTNNNNTAASSATAAAAAAAVSNVTSSASVPRNNSFSNYMPTY</sequence>
<gene>
    <name evidence="12" type="ORF">ATC70_007527</name>
</gene>
<dbReference type="PANTHER" id="PTHR47428:SF2">
    <property type="entry name" value="ZINC FINGER PROTEIN RSV1"/>
    <property type="match status" value="1"/>
</dbReference>
<dbReference type="GO" id="GO:0005634">
    <property type="term" value="C:nucleus"/>
    <property type="evidence" value="ECO:0007669"/>
    <property type="project" value="UniProtKB-SubCell"/>
</dbReference>
<evidence type="ECO:0000256" key="3">
    <source>
        <dbReference type="ARBA" id="ARBA00022737"/>
    </source>
</evidence>
<feature type="region of interest" description="Disordered" evidence="10">
    <location>
        <begin position="227"/>
        <end position="275"/>
    </location>
</feature>
<protein>
    <recommendedName>
        <fullName evidence="11">C2H2-type domain-containing protein</fullName>
    </recommendedName>
</protein>
<evidence type="ECO:0000256" key="10">
    <source>
        <dbReference type="SAM" id="MobiDB-lite"/>
    </source>
</evidence>
<dbReference type="Gene3D" id="3.30.160.60">
    <property type="entry name" value="Classic Zinc Finger"/>
    <property type="match status" value="2"/>
</dbReference>
<feature type="region of interest" description="Disordered" evidence="10">
    <location>
        <begin position="181"/>
        <end position="203"/>
    </location>
</feature>
<proteinExistence type="predicted"/>
<feature type="compositionally biased region" description="Low complexity" evidence="10">
    <location>
        <begin position="227"/>
        <end position="242"/>
    </location>
</feature>
<evidence type="ECO:0000256" key="2">
    <source>
        <dbReference type="ARBA" id="ARBA00022723"/>
    </source>
</evidence>
<evidence type="ECO:0000256" key="5">
    <source>
        <dbReference type="ARBA" id="ARBA00022833"/>
    </source>
</evidence>
<keyword evidence="5" id="KW-0862">Zinc</keyword>
<evidence type="ECO:0000256" key="6">
    <source>
        <dbReference type="ARBA" id="ARBA00023015"/>
    </source>
</evidence>
<dbReference type="AlphaFoldDB" id="A0AAN7D282"/>
<dbReference type="GO" id="GO:0000433">
    <property type="term" value="P:carbon catabolite repression of transcription from RNA polymerase II promoter by glucose"/>
    <property type="evidence" value="ECO:0007669"/>
    <property type="project" value="TreeGrafter"/>
</dbReference>
<dbReference type="GO" id="GO:0000978">
    <property type="term" value="F:RNA polymerase II cis-regulatory region sequence-specific DNA binding"/>
    <property type="evidence" value="ECO:0007669"/>
    <property type="project" value="TreeGrafter"/>
</dbReference>
<evidence type="ECO:0000256" key="7">
    <source>
        <dbReference type="ARBA" id="ARBA00023163"/>
    </source>
</evidence>
<keyword evidence="8" id="KW-0539">Nucleus</keyword>
<dbReference type="Proteomes" id="UP001304243">
    <property type="component" value="Unassembled WGS sequence"/>
</dbReference>
<keyword evidence="6" id="KW-0805">Transcription regulation</keyword>
<dbReference type="GO" id="GO:0008270">
    <property type="term" value="F:zinc ion binding"/>
    <property type="evidence" value="ECO:0007669"/>
    <property type="project" value="UniProtKB-KW"/>
</dbReference>
<dbReference type="RefSeq" id="XP_064675843.1">
    <property type="nucleotide sequence ID" value="XM_064826786.1"/>
</dbReference>
<dbReference type="EMBL" id="JASEJX010000039">
    <property type="protein sequence ID" value="KAK4509177.1"/>
    <property type="molecule type" value="Genomic_DNA"/>
</dbReference>
<keyword evidence="3" id="KW-0677">Repeat</keyword>
<dbReference type="FunFam" id="3.30.160.60:FF:000072">
    <property type="entry name" value="zinc finger protein 143 isoform X1"/>
    <property type="match status" value="2"/>
</dbReference>
<evidence type="ECO:0000256" key="1">
    <source>
        <dbReference type="ARBA" id="ARBA00004123"/>
    </source>
</evidence>
<comment type="subcellular location">
    <subcellularLocation>
        <location evidence="1">Nucleus</location>
    </subcellularLocation>
</comment>
<evidence type="ECO:0000259" key="11">
    <source>
        <dbReference type="PROSITE" id="PS50157"/>
    </source>
</evidence>
<evidence type="ECO:0000313" key="13">
    <source>
        <dbReference type="Proteomes" id="UP001304243"/>
    </source>
</evidence>
<keyword evidence="2" id="KW-0479">Metal-binding</keyword>
<feature type="compositionally biased region" description="Low complexity" evidence="10">
    <location>
        <begin position="187"/>
        <end position="203"/>
    </location>
</feature>
<dbReference type="PROSITE" id="PS50157">
    <property type="entry name" value="ZINC_FINGER_C2H2_2"/>
    <property type="match status" value="2"/>
</dbReference>
<dbReference type="PROSITE" id="PS00028">
    <property type="entry name" value="ZINC_FINGER_C2H2_1"/>
    <property type="match status" value="2"/>
</dbReference>
<evidence type="ECO:0000313" key="12">
    <source>
        <dbReference type="EMBL" id="KAK4509177.1"/>
    </source>
</evidence>
<dbReference type="GeneID" id="89951213"/>
<keyword evidence="13" id="KW-1185">Reference proteome</keyword>
<dbReference type="InterPro" id="IPR013087">
    <property type="entry name" value="Znf_C2H2_type"/>
</dbReference>
<accession>A0AAN7D282</accession>
<comment type="caution">
    <text evidence="12">The sequence shown here is derived from an EMBL/GenBank/DDBJ whole genome shotgun (WGS) entry which is preliminary data.</text>
</comment>
<dbReference type="PANTHER" id="PTHR47428">
    <property type="entry name" value="REGULATORY PROTEIN MIG1-RELATED"/>
    <property type="match status" value="1"/>
</dbReference>
<name>A0AAN7D282_9FUNG</name>